<feature type="compositionally biased region" description="Low complexity" evidence="3">
    <location>
        <begin position="30"/>
        <end position="43"/>
    </location>
</feature>
<organism evidence="7 8">
    <name type="scientific">Nannocystis punicea</name>
    <dbReference type="NCBI Taxonomy" id="2995304"/>
    <lineage>
        <taxon>Bacteria</taxon>
        <taxon>Pseudomonadati</taxon>
        <taxon>Myxococcota</taxon>
        <taxon>Polyangia</taxon>
        <taxon>Nannocystales</taxon>
        <taxon>Nannocystaceae</taxon>
        <taxon>Nannocystis</taxon>
    </lineage>
</organism>
<accession>A0ABY7GT40</accession>
<feature type="domain" description="CzcB-like C-terminal circularly permuted SH3-like" evidence="6">
    <location>
        <begin position="326"/>
        <end position="382"/>
    </location>
</feature>
<proteinExistence type="inferred from homology"/>
<feature type="region of interest" description="Disordered" evidence="3">
    <location>
        <begin position="22"/>
        <end position="46"/>
    </location>
</feature>
<name>A0ABY7GT40_9BACT</name>
<evidence type="ECO:0000259" key="4">
    <source>
        <dbReference type="Pfam" id="PF25954"/>
    </source>
</evidence>
<keyword evidence="2" id="KW-0813">Transport</keyword>
<feature type="domain" description="CusB-like beta-barrel" evidence="4">
    <location>
        <begin position="246"/>
        <end position="319"/>
    </location>
</feature>
<dbReference type="NCBIfam" id="TIGR01730">
    <property type="entry name" value="RND_mfp"/>
    <property type="match status" value="1"/>
</dbReference>
<dbReference type="EMBL" id="CP114040">
    <property type="protein sequence ID" value="WAS90094.1"/>
    <property type="molecule type" value="Genomic_DNA"/>
</dbReference>
<evidence type="ECO:0000313" key="7">
    <source>
        <dbReference type="EMBL" id="WAS90094.1"/>
    </source>
</evidence>
<gene>
    <name evidence="7" type="ORF">O0S08_28200</name>
</gene>
<dbReference type="InterPro" id="IPR058647">
    <property type="entry name" value="BSH_CzcB-like"/>
</dbReference>
<dbReference type="Gene3D" id="2.40.30.170">
    <property type="match status" value="1"/>
</dbReference>
<comment type="similarity">
    <text evidence="1">Belongs to the membrane fusion protein (MFP) (TC 8.A.1) family.</text>
</comment>
<keyword evidence="8" id="KW-1185">Reference proteome</keyword>
<evidence type="ECO:0000256" key="2">
    <source>
        <dbReference type="ARBA" id="ARBA00022448"/>
    </source>
</evidence>
<dbReference type="SUPFAM" id="SSF111369">
    <property type="entry name" value="HlyD-like secretion proteins"/>
    <property type="match status" value="1"/>
</dbReference>
<dbReference type="InterPro" id="IPR058649">
    <property type="entry name" value="CzcB_C"/>
</dbReference>
<dbReference type="Pfam" id="PF25954">
    <property type="entry name" value="Beta-barrel_RND_2"/>
    <property type="match status" value="1"/>
</dbReference>
<evidence type="ECO:0000259" key="5">
    <source>
        <dbReference type="Pfam" id="PF25973"/>
    </source>
</evidence>
<evidence type="ECO:0000256" key="1">
    <source>
        <dbReference type="ARBA" id="ARBA00009477"/>
    </source>
</evidence>
<sequence>MSARGWWLAMWVVGSLGPCRSRAPQREPRGAAPAPVQPGGAPQIELPADSPMLTSLKIGEVVARELSTDEVVSPAQIEIDPGRLSHVLLPVTGRVREVDVRVGDRVEAGHVLLVLDSPEADAAIAHFEQSEADVLAARAGMVKATADRERVHGLFAHDAVARKEVDNVDAAYVEARAGVVRSEADRKQARRRLGLLGLKVGDPRGTISVPAPIAGKVLELHVAPGEFHSDTAQPLMTIADLSAVLVTADVPENLIRLVAVGESMQTELAAYPGETFAAEVVRIADTVNPKTRTIKVQALLPNPDGRLRPEMFGRVRHSRATTSMPAVPQSAVLHRDGGDVVLVERGPGRFEVRPVRIGARSGEWLGLAEGAKVGERVVIDGGLLLLPSE</sequence>
<dbReference type="Pfam" id="PF25975">
    <property type="entry name" value="CzcB_C"/>
    <property type="match status" value="1"/>
</dbReference>
<evidence type="ECO:0000313" key="8">
    <source>
        <dbReference type="Proteomes" id="UP001164459"/>
    </source>
</evidence>
<dbReference type="Gene3D" id="2.40.420.20">
    <property type="match status" value="1"/>
</dbReference>
<dbReference type="RefSeq" id="WP_269032428.1">
    <property type="nucleotide sequence ID" value="NZ_CP114040.1"/>
</dbReference>
<dbReference type="PANTHER" id="PTHR30097:SF4">
    <property type="entry name" value="SLR6042 PROTEIN"/>
    <property type="match status" value="1"/>
</dbReference>
<dbReference type="InterPro" id="IPR006143">
    <property type="entry name" value="RND_pump_MFP"/>
</dbReference>
<feature type="domain" description="CzcB-like barrel-sandwich hybrid" evidence="5">
    <location>
        <begin position="84"/>
        <end position="240"/>
    </location>
</feature>
<dbReference type="InterPro" id="IPR058792">
    <property type="entry name" value="Beta-barrel_RND_2"/>
</dbReference>
<dbReference type="Pfam" id="PF25973">
    <property type="entry name" value="BSH_CzcB"/>
    <property type="match status" value="1"/>
</dbReference>
<dbReference type="InterPro" id="IPR051909">
    <property type="entry name" value="MFP_Cation_Efflux"/>
</dbReference>
<dbReference type="Proteomes" id="UP001164459">
    <property type="component" value="Chromosome"/>
</dbReference>
<evidence type="ECO:0000256" key="3">
    <source>
        <dbReference type="SAM" id="MobiDB-lite"/>
    </source>
</evidence>
<protein>
    <submittedName>
        <fullName evidence="7">Efflux RND transporter periplasmic adaptor subunit</fullName>
    </submittedName>
</protein>
<evidence type="ECO:0000259" key="6">
    <source>
        <dbReference type="Pfam" id="PF25975"/>
    </source>
</evidence>
<dbReference type="Gene3D" id="2.40.50.100">
    <property type="match status" value="1"/>
</dbReference>
<reference evidence="7" key="1">
    <citation type="submission" date="2022-11" db="EMBL/GenBank/DDBJ databases">
        <title>Minimal conservation of predation-associated metabolite biosynthetic gene clusters underscores biosynthetic potential of Myxococcota including descriptions for ten novel species: Archangium lansinium sp. nov., Myxococcus landrumus sp. nov., Nannocystis bai.</title>
        <authorList>
            <person name="Ahearne A."/>
            <person name="Stevens C."/>
            <person name="Dowd S."/>
        </authorList>
    </citation>
    <scope>NUCLEOTIDE SEQUENCE</scope>
    <source>
        <strain evidence="7">Fl3</strain>
    </source>
</reference>
<dbReference type="PANTHER" id="PTHR30097">
    <property type="entry name" value="CATION EFFLUX SYSTEM PROTEIN CUSB"/>
    <property type="match status" value="1"/>
</dbReference>